<feature type="domain" description="TonB-dependent receptor plug" evidence="14">
    <location>
        <begin position="119"/>
        <end position="217"/>
    </location>
</feature>
<evidence type="ECO:0000256" key="1">
    <source>
        <dbReference type="ARBA" id="ARBA00004571"/>
    </source>
</evidence>
<dbReference type="InterPro" id="IPR000531">
    <property type="entry name" value="Beta-barrel_TonB"/>
</dbReference>
<dbReference type="InterPro" id="IPR008969">
    <property type="entry name" value="CarboxyPept-like_regulatory"/>
</dbReference>
<dbReference type="InterPro" id="IPR036942">
    <property type="entry name" value="Beta-barrel_TonB_sf"/>
</dbReference>
<evidence type="ECO:0000259" key="14">
    <source>
        <dbReference type="Pfam" id="PF07715"/>
    </source>
</evidence>
<evidence type="ECO:0000256" key="6">
    <source>
        <dbReference type="ARBA" id="ARBA00023077"/>
    </source>
</evidence>
<dbReference type="SUPFAM" id="SSF56935">
    <property type="entry name" value="Porins"/>
    <property type="match status" value="1"/>
</dbReference>
<evidence type="ECO:0000256" key="3">
    <source>
        <dbReference type="ARBA" id="ARBA00022452"/>
    </source>
</evidence>
<keyword evidence="6 11" id="KW-0798">TonB box</keyword>
<keyword evidence="2 10" id="KW-0813">Transport</keyword>
<name>A0A3N0WXR8_9FLAO</name>
<dbReference type="PROSITE" id="PS01156">
    <property type="entry name" value="TONB_DEPENDENT_REC_2"/>
    <property type="match status" value="1"/>
</dbReference>
<dbReference type="Gene3D" id="2.170.130.10">
    <property type="entry name" value="TonB-dependent receptor, plug domain"/>
    <property type="match status" value="1"/>
</dbReference>
<proteinExistence type="inferred from homology"/>
<evidence type="ECO:0000256" key="9">
    <source>
        <dbReference type="ARBA" id="ARBA00023237"/>
    </source>
</evidence>
<dbReference type="Pfam" id="PF00593">
    <property type="entry name" value="TonB_dep_Rec_b-barrel"/>
    <property type="match status" value="1"/>
</dbReference>
<evidence type="ECO:0000256" key="4">
    <source>
        <dbReference type="ARBA" id="ARBA00022692"/>
    </source>
</evidence>
<dbReference type="Proteomes" id="UP000270224">
    <property type="component" value="Unassembled WGS sequence"/>
</dbReference>
<feature type="chain" id="PRO_5018321719" evidence="12">
    <location>
        <begin position="20"/>
        <end position="794"/>
    </location>
</feature>
<keyword evidence="5 12" id="KW-0732">Signal</keyword>
<dbReference type="InterPro" id="IPR010917">
    <property type="entry name" value="TonB_rcpt_CS"/>
</dbReference>
<dbReference type="RefSeq" id="WP_123265121.1">
    <property type="nucleotide sequence ID" value="NZ_RJUG01000002.1"/>
</dbReference>
<keyword evidence="4 10" id="KW-0812">Transmembrane</keyword>
<dbReference type="OrthoDB" id="9795928at2"/>
<dbReference type="InterPro" id="IPR012910">
    <property type="entry name" value="Plug_dom"/>
</dbReference>
<dbReference type="PANTHER" id="PTHR30069">
    <property type="entry name" value="TONB-DEPENDENT OUTER MEMBRANE RECEPTOR"/>
    <property type="match status" value="1"/>
</dbReference>
<feature type="domain" description="TonB-dependent receptor-like beta-barrel" evidence="13">
    <location>
        <begin position="299"/>
        <end position="763"/>
    </location>
</feature>
<accession>A0A3N0WXR8</accession>
<dbReference type="SUPFAM" id="SSF49464">
    <property type="entry name" value="Carboxypeptidase regulatory domain-like"/>
    <property type="match status" value="1"/>
</dbReference>
<dbReference type="PANTHER" id="PTHR30069:SF29">
    <property type="entry name" value="HEMOGLOBIN AND HEMOGLOBIN-HAPTOGLOBIN-BINDING PROTEIN 1-RELATED"/>
    <property type="match status" value="1"/>
</dbReference>
<evidence type="ECO:0000256" key="8">
    <source>
        <dbReference type="ARBA" id="ARBA00023170"/>
    </source>
</evidence>
<keyword evidence="7 10" id="KW-0472">Membrane</keyword>
<dbReference type="EMBL" id="RJUG01000002">
    <property type="protein sequence ID" value="ROI09870.1"/>
    <property type="molecule type" value="Genomic_DNA"/>
</dbReference>
<dbReference type="InterPro" id="IPR037066">
    <property type="entry name" value="Plug_dom_sf"/>
</dbReference>
<dbReference type="PROSITE" id="PS52016">
    <property type="entry name" value="TONB_DEPENDENT_REC_3"/>
    <property type="match status" value="1"/>
</dbReference>
<evidence type="ECO:0000256" key="5">
    <source>
        <dbReference type="ARBA" id="ARBA00022729"/>
    </source>
</evidence>
<dbReference type="Pfam" id="PF13715">
    <property type="entry name" value="CarbopepD_reg_2"/>
    <property type="match status" value="1"/>
</dbReference>
<keyword evidence="9 10" id="KW-0998">Cell outer membrane</keyword>
<evidence type="ECO:0000313" key="16">
    <source>
        <dbReference type="Proteomes" id="UP000270224"/>
    </source>
</evidence>
<reference evidence="16" key="1">
    <citation type="submission" date="2018-11" db="EMBL/GenBank/DDBJ databases">
        <title>Proposal to divide the Flavobacteriaceae and reorganize its genera based on Amino Acid Identity values calculated from whole genome sequences.</title>
        <authorList>
            <person name="Nicholson A.C."/>
            <person name="Gulvik C.A."/>
            <person name="Whitney A.M."/>
            <person name="Humrighouse B.W."/>
            <person name="Bell M."/>
            <person name="Holmes B."/>
            <person name="Steigerwalt A."/>
            <person name="Villarma A."/>
            <person name="Sheth M."/>
            <person name="Batra D."/>
            <person name="Pryor J."/>
            <person name="Bernardet J.-F."/>
            <person name="Hugo C."/>
            <person name="Kampfer P."/>
            <person name="Newman J."/>
            <person name="Mcquiston J.R."/>
        </authorList>
    </citation>
    <scope>NUCLEOTIDE SEQUENCE [LARGE SCALE GENOMIC DNA]</scope>
    <source>
        <strain evidence="16">H3056</strain>
    </source>
</reference>
<comment type="subcellular location">
    <subcellularLocation>
        <location evidence="1 10">Cell outer membrane</location>
        <topology evidence="1 10">Multi-pass membrane protein</topology>
    </subcellularLocation>
</comment>
<keyword evidence="8 15" id="KW-0675">Receptor</keyword>
<evidence type="ECO:0000256" key="10">
    <source>
        <dbReference type="PROSITE-ProRule" id="PRU01360"/>
    </source>
</evidence>
<sequence length="794" mass="90326">MKFTLNIMAIFFGLLFANAQNTFNITGKVIDFHDKVPLKGATVIIGKFTQVTDENGNFAFSGVKKDTYTLLASHPDCNSLNQQISVSKDLQITLQLEHHIADIQTITLHGAHKNSGAVFVETLDHNAIERNSTENLGNILSGISGVGALKSGNNVAKPIIHGLYGSRVPIINNGVKMAEQEWGVEHAPNIDVNQFDHVDVIKGAATLKYGSDAIGGVVVLEPQVYKRKDTIQGDVNISGISNGRGLGVAINLLKTWENGWAIKTTGGFKKLGDLKAPDYYLMNTGLQNQSFGFTVQKNSYLQGISFDYSGTDQEIGIYRGSDLGNLEDFYKAITSNVPIYSSDFSYQINNPKQNVQHHIAKISAFNRFDNWGKISVDYNFQYNHRKEYDVRRGELAQLPSLDLELFTNQFNINDLIERENWSLETGIDLKYQYNYSTSETQARRLVPNYNQYAGGIYSVLKYRFSPKWNAEAGLRYDITQFKVKKWYDLSDWENRFAADFSEFYVKTEGNRVFTKPDLLFKNLSFNAGLHFQPSKNFDMKMNYAKVGRTPNIAELFADGLHHSAAIIEVGNLGMKSEDGHQFNLNIGVKPQIFEGARINVNPYVFLTKNFITEVPTGIQNTIRGVFPVWSYQQINAEMFGIDVDAEVKFNDFLQYRGNFSYVNGQDKTNYQPLILMVPTNFANSLEFNNEKWRNFYFKVQQQTYLQQKRFPVFNPTINIFENGEQVEKTLDLSTPPPAYTLWSLQTGFQLNQHFSAGLSVTNIFNINYKDYLNRMRYFSHEMGRNIIFNIKYNF</sequence>
<evidence type="ECO:0000256" key="12">
    <source>
        <dbReference type="SAM" id="SignalP"/>
    </source>
</evidence>
<dbReference type="InterPro" id="IPR039426">
    <property type="entry name" value="TonB-dep_rcpt-like"/>
</dbReference>
<evidence type="ECO:0000256" key="2">
    <source>
        <dbReference type="ARBA" id="ARBA00022448"/>
    </source>
</evidence>
<evidence type="ECO:0000256" key="11">
    <source>
        <dbReference type="RuleBase" id="RU003357"/>
    </source>
</evidence>
<dbReference type="Gene3D" id="2.60.40.1120">
    <property type="entry name" value="Carboxypeptidase-like, regulatory domain"/>
    <property type="match status" value="1"/>
</dbReference>
<dbReference type="GO" id="GO:0044718">
    <property type="term" value="P:siderophore transmembrane transport"/>
    <property type="evidence" value="ECO:0007669"/>
    <property type="project" value="TreeGrafter"/>
</dbReference>
<protein>
    <submittedName>
        <fullName evidence="15">TonB-dependent receptor</fullName>
    </submittedName>
</protein>
<evidence type="ECO:0000259" key="13">
    <source>
        <dbReference type="Pfam" id="PF00593"/>
    </source>
</evidence>
<evidence type="ECO:0000256" key="7">
    <source>
        <dbReference type="ARBA" id="ARBA00023136"/>
    </source>
</evidence>
<gene>
    <name evidence="15" type="ORF">EGI11_03690</name>
</gene>
<dbReference type="AlphaFoldDB" id="A0A3N0WXR8"/>
<comment type="caution">
    <text evidence="15">The sequence shown here is derived from an EMBL/GenBank/DDBJ whole genome shotgun (WGS) entry which is preliminary data.</text>
</comment>
<dbReference type="GO" id="GO:0009279">
    <property type="term" value="C:cell outer membrane"/>
    <property type="evidence" value="ECO:0007669"/>
    <property type="project" value="UniProtKB-SubCell"/>
</dbReference>
<keyword evidence="3 10" id="KW-1134">Transmembrane beta strand</keyword>
<dbReference type="Gene3D" id="2.40.170.20">
    <property type="entry name" value="TonB-dependent receptor, beta-barrel domain"/>
    <property type="match status" value="1"/>
</dbReference>
<dbReference type="Pfam" id="PF07715">
    <property type="entry name" value="Plug"/>
    <property type="match status" value="1"/>
</dbReference>
<organism evidence="15 16">
    <name type="scientific">Kaistella daneshvariae</name>
    <dbReference type="NCBI Taxonomy" id="2487074"/>
    <lineage>
        <taxon>Bacteria</taxon>
        <taxon>Pseudomonadati</taxon>
        <taxon>Bacteroidota</taxon>
        <taxon>Flavobacteriia</taxon>
        <taxon>Flavobacteriales</taxon>
        <taxon>Weeksellaceae</taxon>
        <taxon>Chryseobacterium group</taxon>
        <taxon>Kaistella</taxon>
    </lineage>
</organism>
<feature type="signal peptide" evidence="12">
    <location>
        <begin position="1"/>
        <end position="19"/>
    </location>
</feature>
<reference evidence="16" key="2">
    <citation type="submission" date="2018-11" db="EMBL/GenBank/DDBJ databases">
        <title>Proposal to divide the Flavobacteriaceae and reorganize its genera based on Amino Acid Identity values calculated from whole genome sequences.</title>
        <authorList>
            <person name="Nicholson A.C."/>
            <person name="Gulvik C.A."/>
            <person name="Whitney A.M."/>
            <person name="Humrighouse B.W."/>
            <person name="Bell M."/>
            <person name="Holmens B."/>
            <person name="Steigerwalt A."/>
            <person name="Villarma A."/>
            <person name="Sheth M."/>
            <person name="Batra D."/>
            <person name="Pryor J."/>
            <person name="Bernardet J.-F."/>
            <person name="Hugo C."/>
            <person name="Kampfer P."/>
            <person name="Newman J."/>
            <person name="Mcquiston J.R."/>
        </authorList>
    </citation>
    <scope>NUCLEOTIDE SEQUENCE [LARGE SCALE GENOMIC DNA]</scope>
    <source>
        <strain evidence="16">H3056</strain>
    </source>
</reference>
<comment type="similarity">
    <text evidence="10 11">Belongs to the TonB-dependent receptor family.</text>
</comment>
<evidence type="ECO:0000313" key="15">
    <source>
        <dbReference type="EMBL" id="ROI09870.1"/>
    </source>
</evidence>
<dbReference type="GO" id="GO:0015344">
    <property type="term" value="F:siderophore uptake transmembrane transporter activity"/>
    <property type="evidence" value="ECO:0007669"/>
    <property type="project" value="TreeGrafter"/>
</dbReference>